<name>A0A4S2HDB7_9PROT</name>
<feature type="chain" id="PRO_5020317784" evidence="2">
    <location>
        <begin position="22"/>
        <end position="330"/>
    </location>
</feature>
<dbReference type="OrthoDB" id="9806840at2"/>
<dbReference type="Proteomes" id="UP000305451">
    <property type="component" value="Unassembled WGS sequence"/>
</dbReference>
<dbReference type="AlphaFoldDB" id="A0A4S2HDB7"/>
<protein>
    <submittedName>
        <fullName evidence="3">DUF1036 domain-containing protein</fullName>
    </submittedName>
</protein>
<feature type="region of interest" description="Disordered" evidence="1">
    <location>
        <begin position="306"/>
        <end position="330"/>
    </location>
</feature>
<evidence type="ECO:0000313" key="4">
    <source>
        <dbReference type="Proteomes" id="UP000305451"/>
    </source>
</evidence>
<organism evidence="3 4">
    <name type="scientific">Marinicauda pacifica</name>
    <dbReference type="NCBI Taxonomy" id="1133559"/>
    <lineage>
        <taxon>Bacteria</taxon>
        <taxon>Pseudomonadati</taxon>
        <taxon>Pseudomonadota</taxon>
        <taxon>Alphaproteobacteria</taxon>
        <taxon>Maricaulales</taxon>
        <taxon>Maricaulaceae</taxon>
        <taxon>Marinicauda</taxon>
    </lineage>
</organism>
<reference evidence="3 4" key="1">
    <citation type="journal article" date="2013" name="Int. J. Syst. Evol. Microbiol.">
        <title>Marinicauda pacifica gen. nov., sp. nov., a prosthecate alphaproteobacterium of the family Hyphomonadaceae isolated from deep seawater.</title>
        <authorList>
            <person name="Zhang X.Y."/>
            <person name="Li G.W."/>
            <person name="Wang C.S."/>
            <person name="Zhang Y.J."/>
            <person name="Xu X.W."/>
            <person name="Li H."/>
            <person name="Liu A."/>
            <person name="Liu C."/>
            <person name="Xie B.B."/>
            <person name="Qin Q.L."/>
            <person name="Xu Z."/>
            <person name="Chen X.L."/>
            <person name="Zhou B.C."/>
            <person name="Zhang Y.Z."/>
        </authorList>
    </citation>
    <scope>NUCLEOTIDE SEQUENCE [LARGE SCALE GENOMIC DNA]</scope>
    <source>
        <strain evidence="3 4">P-1 km-3</strain>
    </source>
</reference>
<evidence type="ECO:0000313" key="3">
    <source>
        <dbReference type="EMBL" id="TGY93984.1"/>
    </source>
</evidence>
<feature type="signal peptide" evidence="2">
    <location>
        <begin position="1"/>
        <end position="21"/>
    </location>
</feature>
<dbReference type="InterPro" id="IPR009380">
    <property type="entry name" value="DUF1036"/>
</dbReference>
<sequence length="330" mass="35944">MPRGSLLAVILALLLPFGARAGDVCNETSFTLDIATAWRTEAGLAAQGWTRVRPGACETTPASPAVSEQYLYARSTPAYPGGVREWRGGQEICIEPGDFSFEGLAECTALGLDSRRFRRLSNDERVRAVLVEPADFGDRAEEAGLQRLLQATGYDIRTIDGYAGRRTRREIDAFEADIGRGFGNDRVALLQALHERALELNANAGLLICNESGSDMAAALAQLRGDVWESRGWWQIAPGACARPLSGNYIANQVYFYAERLNDEPDGPLADPLAGGTQGFCIAPSRFLAEGRDDCEVRSYASVEFRQAPEPEDGTGRVTLGDLDFEETRE</sequence>
<accession>A0A4S2HDB7</accession>
<dbReference type="Pfam" id="PF06282">
    <property type="entry name" value="DUF1036"/>
    <property type="match status" value="2"/>
</dbReference>
<evidence type="ECO:0000256" key="1">
    <source>
        <dbReference type="SAM" id="MobiDB-lite"/>
    </source>
</evidence>
<proteinExistence type="predicted"/>
<evidence type="ECO:0000256" key="2">
    <source>
        <dbReference type="SAM" id="SignalP"/>
    </source>
</evidence>
<dbReference type="RefSeq" id="WP_135943179.1">
    <property type="nucleotide sequence ID" value="NZ_BMEI01000001.1"/>
</dbReference>
<keyword evidence="4" id="KW-1185">Reference proteome</keyword>
<gene>
    <name evidence="3" type="ORF">E5162_01460</name>
</gene>
<keyword evidence="2" id="KW-0732">Signal</keyword>
<comment type="caution">
    <text evidence="3">The sequence shown here is derived from an EMBL/GenBank/DDBJ whole genome shotgun (WGS) entry which is preliminary data.</text>
</comment>
<dbReference type="EMBL" id="SRXV01000001">
    <property type="protein sequence ID" value="TGY93984.1"/>
    <property type="molecule type" value="Genomic_DNA"/>
</dbReference>